<feature type="compositionally biased region" description="Polar residues" evidence="5">
    <location>
        <begin position="59"/>
        <end position="69"/>
    </location>
</feature>
<keyword evidence="3" id="KW-0998">Cell outer membrane</keyword>
<dbReference type="InterPro" id="IPR000531">
    <property type="entry name" value="Beta-barrel_TonB"/>
</dbReference>
<accession>A0ABQ5XHT3</accession>
<comment type="caution">
    <text evidence="8">The sequence shown here is derived from an EMBL/GenBank/DDBJ whole genome shotgun (WGS) entry which is preliminary data.</text>
</comment>
<dbReference type="InterPro" id="IPR012910">
    <property type="entry name" value="Plug_dom"/>
</dbReference>
<comment type="similarity">
    <text evidence="4">Belongs to the TonB-dependent receptor family.</text>
</comment>
<evidence type="ECO:0000313" key="9">
    <source>
        <dbReference type="Proteomes" id="UP001156670"/>
    </source>
</evidence>
<evidence type="ECO:0000256" key="4">
    <source>
        <dbReference type="RuleBase" id="RU003357"/>
    </source>
</evidence>
<dbReference type="InterPro" id="IPR010104">
    <property type="entry name" value="TonB_rcpt_bac"/>
</dbReference>
<dbReference type="EMBL" id="BSOB01000003">
    <property type="protein sequence ID" value="GLQ91250.1"/>
    <property type="molecule type" value="Genomic_DNA"/>
</dbReference>
<evidence type="ECO:0000256" key="1">
    <source>
        <dbReference type="ARBA" id="ARBA00004442"/>
    </source>
</evidence>
<evidence type="ECO:0000259" key="6">
    <source>
        <dbReference type="Pfam" id="PF00593"/>
    </source>
</evidence>
<keyword evidence="8" id="KW-0675">Receptor</keyword>
<sequence>MIGKVQASEMHGVVRSVRSKSVVSAKLAVAVAMGLAFTYGAVDVHAQDAATASGTGSTVAQPNTASGQPDATAKKKKDAKELATVTVTGIRASVQSAQDLKQNADQIVDSVTAVDINALPDRSVTETLQRISGVTIDHFISPNDPDHPSAEGSGVSIRGLSQVKSLLNGRDSFSSNSGRALSFEDVPAELMAGVDVYKNPNAELIEGGIGGTVNLRTRMPFDSPGQVVGFSTGVNEGDLSKKSKPSASFLYSNRWKTESLGEFGALLDVSYSELATRTDGIQVEPYSMRTDSAATAGSGFNTVYVPGGADWRTLDFQRRRIGIAAALQWRPTNDLEFSTQFIHSRYDMSWLEHGAIFSDTTGSIDPASGTTFNYNDQGVFQSGALTSSAWSNNLSNGGVRFDTDTRYQTQTTTTNDWSTAFKYNLNDHMMLSGDVQFVKSTSNELDFTVFQATYLPGLDLNVNGSGGMPSVTVNPSSYTSNPANYFWSAAMDHRENEVGMERAARLDLEYDFDDSNWLKYFKVGVRATDRTEDNVSTGYNWGVITDSWASVNTPSTVASVSYYPTNATLYSFSNFFRGSVKIPTPLYFPSASLVENYSSAYSYLHPLGVSWGWSPVQITPADLNNQGEKTKAAYGVLYFGNETALGIPFDGNIGVRLVRTDVDTTGVVQDINLSSTGVSAAEKAIWNGGYTPLSARNHYQDALPSLNLRFKLTDDLQWRIAASKAVTRPDFSQMQSFVQLGYTLNSNNTQVVQWNGLAGNPDLKPMRATQFDTALEWYFAPTGLLYGTAFYKDINNYIAQETKPETYNGQVFDITRPYNIGRGLIRGAEVGYNQFFDFLPGWMKGFGVQANATFVSSTGGVNSATTPYTNAVVTGVALPLVGLSKRSYNFTGMYERGPWSARLAWNWRSRYLLTTSDASTHLPTWSGQYGQLDASVFYKINSNVQVGLQANNLTNATTRVWMGPTSYGNGIVDYREYQRSWFTADRRYELVLRATF</sequence>
<proteinExistence type="inferred from homology"/>
<dbReference type="NCBIfam" id="TIGR01782">
    <property type="entry name" value="TonB-Xanth-Caul"/>
    <property type="match status" value="1"/>
</dbReference>
<evidence type="ECO:0000256" key="2">
    <source>
        <dbReference type="ARBA" id="ARBA00023136"/>
    </source>
</evidence>
<feature type="region of interest" description="Disordered" evidence="5">
    <location>
        <begin position="54"/>
        <end position="78"/>
    </location>
</feature>
<feature type="domain" description="TonB-dependent receptor plug" evidence="7">
    <location>
        <begin position="101"/>
        <end position="212"/>
    </location>
</feature>
<gene>
    <name evidence="8" type="primary">fhuA_1</name>
    <name evidence="8" type="ORF">GCM10007901_02000</name>
</gene>
<protein>
    <submittedName>
        <fullName evidence="8">TonB-dependent receptor</fullName>
    </submittedName>
</protein>
<comment type="subcellular location">
    <subcellularLocation>
        <location evidence="1 4">Cell outer membrane</location>
    </subcellularLocation>
</comment>
<dbReference type="Gene3D" id="2.40.170.20">
    <property type="entry name" value="TonB-dependent receptor, beta-barrel domain"/>
    <property type="match status" value="1"/>
</dbReference>
<dbReference type="PANTHER" id="PTHR40980:SF3">
    <property type="entry name" value="TONB-DEPENDENT RECEPTOR-LIKE BETA-BARREL DOMAIN-CONTAINING PROTEIN"/>
    <property type="match status" value="1"/>
</dbReference>
<dbReference type="Pfam" id="PF07715">
    <property type="entry name" value="Plug"/>
    <property type="match status" value="1"/>
</dbReference>
<dbReference type="SUPFAM" id="SSF56935">
    <property type="entry name" value="Porins"/>
    <property type="match status" value="1"/>
</dbReference>
<keyword evidence="9" id="KW-1185">Reference proteome</keyword>
<dbReference type="Proteomes" id="UP001156670">
    <property type="component" value="Unassembled WGS sequence"/>
</dbReference>
<keyword evidence="2 4" id="KW-0472">Membrane</keyword>
<reference evidence="9" key="1">
    <citation type="journal article" date="2019" name="Int. J. Syst. Evol. Microbiol.">
        <title>The Global Catalogue of Microorganisms (GCM) 10K type strain sequencing project: providing services to taxonomists for standard genome sequencing and annotation.</title>
        <authorList>
            <consortium name="The Broad Institute Genomics Platform"/>
            <consortium name="The Broad Institute Genome Sequencing Center for Infectious Disease"/>
            <person name="Wu L."/>
            <person name="Ma J."/>
        </authorList>
    </citation>
    <scope>NUCLEOTIDE SEQUENCE [LARGE SCALE GENOMIC DNA]</scope>
    <source>
        <strain evidence="9">NBRC 111980</strain>
    </source>
</reference>
<dbReference type="Gene3D" id="2.170.130.10">
    <property type="entry name" value="TonB-dependent receptor, plug domain"/>
    <property type="match status" value="1"/>
</dbReference>
<keyword evidence="4" id="KW-0798">TonB box</keyword>
<evidence type="ECO:0000313" key="8">
    <source>
        <dbReference type="EMBL" id="GLQ91250.1"/>
    </source>
</evidence>
<dbReference type="InterPro" id="IPR036942">
    <property type="entry name" value="Beta-barrel_TonB_sf"/>
</dbReference>
<organism evidence="8 9">
    <name type="scientific">Dyella acidisoli</name>
    <dbReference type="NCBI Taxonomy" id="1867834"/>
    <lineage>
        <taxon>Bacteria</taxon>
        <taxon>Pseudomonadati</taxon>
        <taxon>Pseudomonadota</taxon>
        <taxon>Gammaproteobacteria</taxon>
        <taxon>Lysobacterales</taxon>
        <taxon>Rhodanobacteraceae</taxon>
        <taxon>Dyella</taxon>
    </lineage>
</organism>
<evidence type="ECO:0000259" key="7">
    <source>
        <dbReference type="Pfam" id="PF07715"/>
    </source>
</evidence>
<evidence type="ECO:0000256" key="3">
    <source>
        <dbReference type="ARBA" id="ARBA00023237"/>
    </source>
</evidence>
<name>A0ABQ5XHT3_9GAMM</name>
<dbReference type="Pfam" id="PF00593">
    <property type="entry name" value="TonB_dep_Rec_b-barrel"/>
    <property type="match status" value="1"/>
</dbReference>
<evidence type="ECO:0000256" key="5">
    <source>
        <dbReference type="SAM" id="MobiDB-lite"/>
    </source>
</evidence>
<dbReference type="PANTHER" id="PTHR40980">
    <property type="entry name" value="PLUG DOMAIN-CONTAINING PROTEIN"/>
    <property type="match status" value="1"/>
</dbReference>
<dbReference type="InterPro" id="IPR037066">
    <property type="entry name" value="Plug_dom_sf"/>
</dbReference>
<feature type="domain" description="TonB-dependent receptor-like beta-barrel" evidence="6">
    <location>
        <begin position="442"/>
        <end position="953"/>
    </location>
</feature>